<name>A0A2G8JIS3_STIJA</name>
<dbReference type="Proteomes" id="UP000230750">
    <property type="component" value="Unassembled WGS sequence"/>
</dbReference>
<evidence type="ECO:0000313" key="2">
    <source>
        <dbReference type="EMBL" id="PIK35642.1"/>
    </source>
</evidence>
<feature type="region of interest" description="Disordered" evidence="1">
    <location>
        <begin position="1"/>
        <end position="125"/>
    </location>
</feature>
<protein>
    <submittedName>
        <fullName evidence="2">Uncharacterized protein</fullName>
    </submittedName>
</protein>
<feature type="compositionally biased region" description="Polar residues" evidence="1">
    <location>
        <begin position="1"/>
        <end position="14"/>
    </location>
</feature>
<gene>
    <name evidence="2" type="ORF">BSL78_27529</name>
</gene>
<accession>A0A2G8JIS3</accession>
<organism evidence="2 3">
    <name type="scientific">Stichopus japonicus</name>
    <name type="common">Sea cucumber</name>
    <dbReference type="NCBI Taxonomy" id="307972"/>
    <lineage>
        <taxon>Eukaryota</taxon>
        <taxon>Metazoa</taxon>
        <taxon>Echinodermata</taxon>
        <taxon>Eleutherozoa</taxon>
        <taxon>Echinozoa</taxon>
        <taxon>Holothuroidea</taxon>
        <taxon>Aspidochirotacea</taxon>
        <taxon>Aspidochirotida</taxon>
        <taxon>Stichopodidae</taxon>
        <taxon>Apostichopus</taxon>
    </lineage>
</organism>
<keyword evidence="3" id="KW-1185">Reference proteome</keyword>
<feature type="compositionally biased region" description="Low complexity" evidence="1">
    <location>
        <begin position="254"/>
        <end position="265"/>
    </location>
</feature>
<proteinExistence type="predicted"/>
<feature type="region of interest" description="Disordered" evidence="1">
    <location>
        <begin position="137"/>
        <end position="162"/>
    </location>
</feature>
<dbReference type="EMBL" id="MRZV01001850">
    <property type="protein sequence ID" value="PIK35642.1"/>
    <property type="molecule type" value="Genomic_DNA"/>
</dbReference>
<sequence length="438" mass="48231">MINLRMTHTGTPRTTDPEATPRAEYSSNPKAKVKAKTYNRAKGKAPKVSSVAKGRAASTAGASVVPSDPQDQTNRSVSVPKEPRTRSRLPVRRPSSIPDESSADSDIGFRRKRRRTAEAPPSTGLCVAALAANIGTIAAGSTPDPRDGTAGPRSGGAIADIPTVTREYPVQLDTVPPRVPRNLSSIVPDPDALELQASEAFSELGDRLEDFEGDRFPETESEEEVKPRRTTLPPDLIAKAAEIFKQRLGFEDCPAGPSAPKSSSKLRSTNEAPEDDATSIPVDPHCFERVEILQTQRRWTAFPAKQDRALRVPEEAWKNLFHPPSIPRDSTDRLQAEQGLTGGNFKDPHHKRLESTLFDLDQSSRVGMKLASTFLLAVEVLMRHHQQLPEDPDQIPDREAAQIMWLLGSQDRLVYDQFERIAIRSVESRRRNVLAAVN</sequence>
<feature type="compositionally biased region" description="Basic residues" evidence="1">
    <location>
        <begin position="31"/>
        <end position="45"/>
    </location>
</feature>
<reference evidence="2 3" key="1">
    <citation type="journal article" date="2017" name="PLoS Biol.">
        <title>The sea cucumber genome provides insights into morphological evolution and visceral regeneration.</title>
        <authorList>
            <person name="Zhang X."/>
            <person name="Sun L."/>
            <person name="Yuan J."/>
            <person name="Sun Y."/>
            <person name="Gao Y."/>
            <person name="Zhang L."/>
            <person name="Li S."/>
            <person name="Dai H."/>
            <person name="Hamel J.F."/>
            <person name="Liu C."/>
            <person name="Yu Y."/>
            <person name="Liu S."/>
            <person name="Lin W."/>
            <person name="Guo K."/>
            <person name="Jin S."/>
            <person name="Xu P."/>
            <person name="Storey K.B."/>
            <person name="Huan P."/>
            <person name="Zhang T."/>
            <person name="Zhou Y."/>
            <person name="Zhang J."/>
            <person name="Lin C."/>
            <person name="Li X."/>
            <person name="Xing L."/>
            <person name="Huo D."/>
            <person name="Sun M."/>
            <person name="Wang L."/>
            <person name="Mercier A."/>
            <person name="Li F."/>
            <person name="Yang H."/>
            <person name="Xiang J."/>
        </authorList>
    </citation>
    <scope>NUCLEOTIDE SEQUENCE [LARGE SCALE GENOMIC DNA]</scope>
    <source>
        <strain evidence="2">Shaxun</strain>
        <tissue evidence="2">Muscle</tissue>
    </source>
</reference>
<evidence type="ECO:0000313" key="3">
    <source>
        <dbReference type="Proteomes" id="UP000230750"/>
    </source>
</evidence>
<evidence type="ECO:0000256" key="1">
    <source>
        <dbReference type="SAM" id="MobiDB-lite"/>
    </source>
</evidence>
<dbReference type="AlphaFoldDB" id="A0A2G8JIS3"/>
<feature type="region of interest" description="Disordered" evidence="1">
    <location>
        <begin position="251"/>
        <end position="281"/>
    </location>
</feature>
<comment type="caution">
    <text evidence="2">The sequence shown here is derived from an EMBL/GenBank/DDBJ whole genome shotgun (WGS) entry which is preliminary data.</text>
</comment>